<reference evidence="2 3" key="1">
    <citation type="submission" date="2017-02" db="EMBL/GenBank/DDBJ databases">
        <authorList>
            <person name="Peterson S.W."/>
        </authorList>
    </citation>
    <scope>NUCLEOTIDE SEQUENCE [LARGE SCALE GENOMIC DNA]</scope>
    <source>
        <strain evidence="2 3">S285</strain>
    </source>
</reference>
<sequence length="306" mass="32908">MPSESDVNASSLRGFPAWMERVFAHGGYPFLLGCACLMDLRRVLAVAVAKSQEGGLFQILDDVNFLVFAQWFCLIEIARRIDWSEVRATRLERFAGLALALYAGLLVTPQSHIFTAILGVWIAVKVGLSARQAWALSIPLALVSIQDVPSKEFAGYSLSALVVPIDVLGARSLLSLAGYALQPMSGSVIRIVNEVHGVRVIPSCATAGPAFEALAAYSVFASWLRAAMGRRVVICGLVLLLGITLINWARLALTTLSHDSYVFWHDGNGRAMIGLCYLALAFLMAEVAARVKAGPPPASKHATAAR</sequence>
<dbReference type="EMBL" id="CP019948">
    <property type="protein sequence ID" value="ARN79931.1"/>
    <property type="molecule type" value="Genomic_DNA"/>
</dbReference>
<protein>
    <recommendedName>
        <fullName evidence="4">Exosortase</fullName>
    </recommendedName>
</protein>
<dbReference type="AlphaFoldDB" id="A0A1W6MQR1"/>
<keyword evidence="1" id="KW-0472">Membrane</keyword>
<keyword evidence="3" id="KW-1185">Reference proteome</keyword>
<gene>
    <name evidence="2" type="ORF">B1812_01285</name>
</gene>
<dbReference type="Proteomes" id="UP000193978">
    <property type="component" value="Chromosome"/>
</dbReference>
<dbReference type="STRING" id="655015.B1812_01285"/>
<feature type="transmembrane region" description="Helical" evidence="1">
    <location>
        <begin position="232"/>
        <end position="251"/>
    </location>
</feature>
<accession>A0A1W6MQR1</accession>
<dbReference type="KEGG" id="mbry:B1812_01285"/>
<evidence type="ECO:0000313" key="3">
    <source>
        <dbReference type="Proteomes" id="UP000193978"/>
    </source>
</evidence>
<dbReference type="RefSeq" id="WP_085769981.1">
    <property type="nucleotide sequence ID" value="NZ_AP027149.1"/>
</dbReference>
<keyword evidence="1" id="KW-0812">Transmembrane</keyword>
<evidence type="ECO:0008006" key="4">
    <source>
        <dbReference type="Google" id="ProtNLM"/>
    </source>
</evidence>
<feature type="transmembrane region" description="Helical" evidence="1">
    <location>
        <begin position="271"/>
        <end position="291"/>
    </location>
</feature>
<feature type="transmembrane region" description="Helical" evidence="1">
    <location>
        <begin position="97"/>
        <end position="124"/>
    </location>
</feature>
<proteinExistence type="predicted"/>
<organism evidence="2 3">
    <name type="scientific">Methylocystis bryophila</name>
    <dbReference type="NCBI Taxonomy" id="655015"/>
    <lineage>
        <taxon>Bacteria</taxon>
        <taxon>Pseudomonadati</taxon>
        <taxon>Pseudomonadota</taxon>
        <taxon>Alphaproteobacteria</taxon>
        <taxon>Hyphomicrobiales</taxon>
        <taxon>Methylocystaceae</taxon>
        <taxon>Methylocystis</taxon>
    </lineage>
</organism>
<evidence type="ECO:0000256" key="1">
    <source>
        <dbReference type="SAM" id="Phobius"/>
    </source>
</evidence>
<name>A0A1W6MQR1_9HYPH</name>
<evidence type="ECO:0000313" key="2">
    <source>
        <dbReference type="EMBL" id="ARN79931.1"/>
    </source>
</evidence>
<keyword evidence="1" id="KW-1133">Transmembrane helix</keyword>
<dbReference type="OrthoDB" id="8438270at2"/>